<dbReference type="GO" id="GO:0016787">
    <property type="term" value="F:hydrolase activity"/>
    <property type="evidence" value="ECO:0007669"/>
    <property type="project" value="UniProtKB-KW"/>
</dbReference>
<sequence>MAELRKLGFIATIEENDSLHLAPESSSSEDEAPAGEKVKKKKKSKINSFNQSFSFTDQFDPQSAFNFDHALKFAKRKREPSTLDEKIAKVRKRNKKEKSADDDEDQVNVENSDDEEIEEEESSDEEMTADSIRTKEKKKKKKGKNKKTDFEEEEKELVEFSETIDNYDEKATFQDMNVSRPIMKGLSRMNFAKPTPIQAATIPVALLGRDLCACAVTGSGKTVAFMLPILERLLYRPKNTAVTRVLVLVPTRELAVQVHTVARQLSQFTNVECCLAVGGLDLKAQEAALRLSPDVVIATPGRLIDHLQNSPNFTLRNIEILVLDEADRMLDEYFAEQMKEIIRQSSQTRQTMLFSATMTEEVKDLAAVSLKNPVKIFINQSTDTALSLRQEFVRIRANREGEREAIIAGLVARTFRDHCIVFIQTKKQAHRMHIVLGLLGVNVGELHGNLSQAQRLESLKMFKEGLIDVLLATDLAARGLDIEGVKTTEVRYRGVKTKLYLHLLVDRGLDILVAKRQRVREGVKTVSYIEELKDRDRGLDIEGLKHLLVDRGLDIEGVKLFCIYLDRGLDIEGLKLQVISTFTCRQDRGLELHLLVDRGLDIEGLKLQRLDIEGVKTVINFTMPNSLKHYVHRVGRTARAGKKGRSVTLVGEQERKMLKEVVKHAKTPLKTRVIPQEVIGKYRDKIAKLELDVKEIEWTEQEEKEMRATENQINKANNLLENPGDQHKRDWFQTHKQRMQEQADLRLGEFSLSKKRNMKKEKKVVTAEDRVNNELLKSELYAARMAKKERKPKKMRAFGEHIDKSKKKKKPKIKKSAFDDELTSTSRTALKKFRAGPSYQERKELGMAAKKPIRGKQSGPNRGKQSGPNRGKQSGPDRGKQSKRR</sequence>
<organism evidence="16 17">
    <name type="scientific">Mytilus edulis</name>
    <name type="common">Blue mussel</name>
    <dbReference type="NCBI Taxonomy" id="6550"/>
    <lineage>
        <taxon>Eukaryota</taxon>
        <taxon>Metazoa</taxon>
        <taxon>Spiralia</taxon>
        <taxon>Lophotrochozoa</taxon>
        <taxon>Mollusca</taxon>
        <taxon>Bivalvia</taxon>
        <taxon>Autobranchia</taxon>
        <taxon>Pteriomorphia</taxon>
        <taxon>Mytilida</taxon>
        <taxon>Mytiloidea</taxon>
        <taxon>Mytilidae</taxon>
        <taxon>Mytilinae</taxon>
        <taxon>Mytilus</taxon>
    </lineage>
</organism>
<dbReference type="InterPro" id="IPR001650">
    <property type="entry name" value="Helicase_C-like"/>
</dbReference>
<keyword evidence="17" id="KW-1185">Reference proteome</keyword>
<dbReference type="FunFam" id="3.40.50.300:FF:000842">
    <property type="entry name" value="ATP-dependent RNA helicase DRS1"/>
    <property type="match status" value="1"/>
</dbReference>
<feature type="compositionally biased region" description="Basic residues" evidence="12">
    <location>
        <begin position="787"/>
        <end position="796"/>
    </location>
</feature>
<feature type="region of interest" description="Disordered" evidence="12">
    <location>
        <begin position="18"/>
        <end position="45"/>
    </location>
</feature>
<dbReference type="OrthoDB" id="10259843at2759"/>
<accession>A0A8S3SPT2</accession>
<dbReference type="GO" id="GO:0003724">
    <property type="term" value="F:RNA helicase activity"/>
    <property type="evidence" value="ECO:0007669"/>
    <property type="project" value="UniProtKB-EC"/>
</dbReference>
<dbReference type="GO" id="GO:0006364">
    <property type="term" value="P:rRNA processing"/>
    <property type="evidence" value="ECO:0007669"/>
    <property type="project" value="UniProtKB-ARBA"/>
</dbReference>
<feature type="compositionally biased region" description="Basic and acidic residues" evidence="12">
    <location>
        <begin position="79"/>
        <end position="88"/>
    </location>
</feature>
<dbReference type="GO" id="GO:0005829">
    <property type="term" value="C:cytosol"/>
    <property type="evidence" value="ECO:0007669"/>
    <property type="project" value="TreeGrafter"/>
</dbReference>
<dbReference type="GO" id="GO:0005730">
    <property type="term" value="C:nucleolus"/>
    <property type="evidence" value="ECO:0007669"/>
    <property type="project" value="UniProtKB-SubCell"/>
</dbReference>
<dbReference type="InterPro" id="IPR011545">
    <property type="entry name" value="DEAD/DEAH_box_helicase_dom"/>
</dbReference>
<feature type="compositionally biased region" description="Basic residues" evidence="12">
    <location>
        <begin position="135"/>
        <end position="145"/>
    </location>
</feature>
<dbReference type="SMART" id="SM00487">
    <property type="entry name" value="DEXDc"/>
    <property type="match status" value="1"/>
</dbReference>
<dbReference type="InterPro" id="IPR014001">
    <property type="entry name" value="Helicase_ATP-bd"/>
</dbReference>
<keyword evidence="6" id="KW-0347">Helicase</keyword>
<dbReference type="PANTHER" id="PTHR47959">
    <property type="entry name" value="ATP-DEPENDENT RNA HELICASE RHLE-RELATED"/>
    <property type="match status" value="1"/>
</dbReference>
<dbReference type="InterPro" id="IPR014014">
    <property type="entry name" value="RNA_helicase_DEAD_Q_motif"/>
</dbReference>
<evidence type="ECO:0000256" key="12">
    <source>
        <dbReference type="SAM" id="MobiDB-lite"/>
    </source>
</evidence>
<evidence type="ECO:0000256" key="5">
    <source>
        <dbReference type="ARBA" id="ARBA00022801"/>
    </source>
</evidence>
<dbReference type="CDD" id="cd17947">
    <property type="entry name" value="DEADc_DDX27"/>
    <property type="match status" value="1"/>
</dbReference>
<dbReference type="SUPFAM" id="SSF52540">
    <property type="entry name" value="P-loop containing nucleoside triphosphate hydrolases"/>
    <property type="match status" value="3"/>
</dbReference>
<evidence type="ECO:0000259" key="15">
    <source>
        <dbReference type="PROSITE" id="PS51195"/>
    </source>
</evidence>
<gene>
    <name evidence="16" type="ORF">MEDL_36864</name>
</gene>
<evidence type="ECO:0000313" key="17">
    <source>
        <dbReference type="Proteomes" id="UP000683360"/>
    </source>
</evidence>
<dbReference type="PROSITE" id="PS51195">
    <property type="entry name" value="Q_MOTIF"/>
    <property type="match status" value="1"/>
</dbReference>
<evidence type="ECO:0000256" key="1">
    <source>
        <dbReference type="ARBA" id="ARBA00004604"/>
    </source>
</evidence>
<feature type="domain" description="Helicase C-terminal" evidence="14">
    <location>
        <begin position="610"/>
        <end position="680"/>
    </location>
</feature>
<feature type="compositionally biased region" description="Basic residues" evidence="12">
    <location>
        <begin position="804"/>
        <end position="815"/>
    </location>
</feature>
<feature type="domain" description="Helicase ATP-binding" evidence="13">
    <location>
        <begin position="202"/>
        <end position="376"/>
    </location>
</feature>
<evidence type="ECO:0000256" key="2">
    <source>
        <dbReference type="ARBA" id="ARBA00012552"/>
    </source>
</evidence>
<keyword evidence="4" id="KW-0547">Nucleotide-binding</keyword>
<keyword evidence="5 16" id="KW-0378">Hydrolase</keyword>
<evidence type="ECO:0000256" key="8">
    <source>
        <dbReference type="ARBA" id="ARBA00023242"/>
    </source>
</evidence>
<evidence type="ECO:0000256" key="4">
    <source>
        <dbReference type="ARBA" id="ARBA00022741"/>
    </source>
</evidence>
<dbReference type="PROSITE" id="PS00039">
    <property type="entry name" value="DEAD_ATP_HELICASE"/>
    <property type="match status" value="1"/>
</dbReference>
<protein>
    <recommendedName>
        <fullName evidence="2">RNA helicase</fullName>
        <ecNumber evidence="2">3.6.4.13</ecNumber>
    </recommendedName>
</protein>
<dbReference type="InterPro" id="IPR027417">
    <property type="entry name" value="P-loop_NTPase"/>
</dbReference>
<dbReference type="EMBL" id="CAJPWZ010001791">
    <property type="protein sequence ID" value="CAG2223713.1"/>
    <property type="molecule type" value="Genomic_DNA"/>
</dbReference>
<feature type="compositionally biased region" description="Acidic residues" evidence="12">
    <location>
        <begin position="100"/>
        <end position="128"/>
    </location>
</feature>
<keyword evidence="7" id="KW-0067">ATP-binding</keyword>
<dbReference type="Gene3D" id="3.40.50.300">
    <property type="entry name" value="P-loop containing nucleotide triphosphate hydrolases"/>
    <property type="match status" value="3"/>
</dbReference>
<dbReference type="InterPro" id="IPR000629">
    <property type="entry name" value="RNA-helicase_DEAD-box_CS"/>
</dbReference>
<evidence type="ECO:0000256" key="10">
    <source>
        <dbReference type="ARBA" id="ARBA00047984"/>
    </source>
</evidence>
<feature type="domain" description="Helicase C-terminal" evidence="14">
    <location>
        <begin position="387"/>
        <end position="561"/>
    </location>
</feature>
<evidence type="ECO:0000259" key="14">
    <source>
        <dbReference type="PROSITE" id="PS51194"/>
    </source>
</evidence>
<feature type="compositionally biased region" description="Basic and acidic residues" evidence="12">
    <location>
        <begin position="875"/>
        <end position="885"/>
    </location>
</feature>
<feature type="short sequence motif" description="Q motif" evidence="11">
    <location>
        <begin position="171"/>
        <end position="199"/>
    </location>
</feature>
<dbReference type="EC" id="3.6.4.13" evidence="2"/>
<comment type="subcellular location">
    <subcellularLocation>
        <location evidence="1">Nucleus</location>
        <location evidence="1">Nucleolus</location>
    </subcellularLocation>
</comment>
<dbReference type="Pfam" id="PF00270">
    <property type="entry name" value="DEAD"/>
    <property type="match status" value="1"/>
</dbReference>
<comment type="similarity">
    <text evidence="9">Belongs to the DEAD box helicase family. DDX27/DRS1 subfamily.</text>
</comment>
<proteinExistence type="inferred from homology"/>
<feature type="compositionally biased region" description="Polar residues" evidence="12">
    <location>
        <begin position="858"/>
        <end position="872"/>
    </location>
</feature>
<keyword evidence="8" id="KW-0539">Nucleus</keyword>
<dbReference type="PROSITE" id="PS51194">
    <property type="entry name" value="HELICASE_CTER"/>
    <property type="match status" value="2"/>
</dbReference>
<dbReference type="PROSITE" id="PS51192">
    <property type="entry name" value="HELICASE_ATP_BIND_1"/>
    <property type="match status" value="1"/>
</dbReference>
<evidence type="ECO:0000256" key="6">
    <source>
        <dbReference type="ARBA" id="ARBA00022806"/>
    </source>
</evidence>
<name>A0A8S3SPT2_MYTED</name>
<dbReference type="CDD" id="cd18787">
    <property type="entry name" value="SF2_C_DEAD"/>
    <property type="match status" value="1"/>
</dbReference>
<dbReference type="PANTHER" id="PTHR47959:SF1">
    <property type="entry name" value="ATP-DEPENDENT RNA HELICASE DBPA"/>
    <property type="match status" value="1"/>
</dbReference>
<dbReference type="GO" id="GO:0005524">
    <property type="term" value="F:ATP binding"/>
    <property type="evidence" value="ECO:0007669"/>
    <property type="project" value="UniProtKB-KW"/>
</dbReference>
<evidence type="ECO:0000256" key="9">
    <source>
        <dbReference type="ARBA" id="ARBA00043999"/>
    </source>
</evidence>
<evidence type="ECO:0000313" key="16">
    <source>
        <dbReference type="EMBL" id="CAG2223713.1"/>
    </source>
</evidence>
<evidence type="ECO:0000256" key="3">
    <source>
        <dbReference type="ARBA" id="ARBA00022517"/>
    </source>
</evidence>
<comment type="caution">
    <text evidence="16">The sequence shown here is derived from an EMBL/GenBank/DDBJ whole genome shotgun (WGS) entry which is preliminary data.</text>
</comment>
<evidence type="ECO:0000256" key="7">
    <source>
        <dbReference type="ARBA" id="ARBA00022840"/>
    </source>
</evidence>
<feature type="region of interest" description="Disordered" evidence="12">
    <location>
        <begin position="787"/>
        <end position="885"/>
    </location>
</feature>
<dbReference type="SMART" id="SM00490">
    <property type="entry name" value="HELICc"/>
    <property type="match status" value="1"/>
</dbReference>
<feature type="domain" description="DEAD-box RNA helicase Q" evidence="15">
    <location>
        <begin position="171"/>
        <end position="199"/>
    </location>
</feature>
<keyword evidence="3" id="KW-0690">Ribosome biogenesis</keyword>
<dbReference type="AlphaFoldDB" id="A0A8S3SPT2"/>
<dbReference type="InterPro" id="IPR050079">
    <property type="entry name" value="DEAD_box_RNA_helicase"/>
</dbReference>
<dbReference type="Proteomes" id="UP000683360">
    <property type="component" value="Unassembled WGS sequence"/>
</dbReference>
<comment type="catalytic activity">
    <reaction evidence="10">
        <text>ATP + H2O = ADP + phosphate + H(+)</text>
        <dbReference type="Rhea" id="RHEA:13065"/>
        <dbReference type="ChEBI" id="CHEBI:15377"/>
        <dbReference type="ChEBI" id="CHEBI:15378"/>
        <dbReference type="ChEBI" id="CHEBI:30616"/>
        <dbReference type="ChEBI" id="CHEBI:43474"/>
        <dbReference type="ChEBI" id="CHEBI:456216"/>
        <dbReference type="EC" id="3.6.4.13"/>
    </reaction>
</comment>
<evidence type="ECO:0000259" key="13">
    <source>
        <dbReference type="PROSITE" id="PS51192"/>
    </source>
</evidence>
<dbReference type="GO" id="GO:0003676">
    <property type="term" value="F:nucleic acid binding"/>
    <property type="evidence" value="ECO:0007669"/>
    <property type="project" value="InterPro"/>
</dbReference>
<feature type="region of interest" description="Disordered" evidence="12">
    <location>
        <begin position="75"/>
        <end position="152"/>
    </location>
</feature>
<dbReference type="Pfam" id="PF00271">
    <property type="entry name" value="Helicase_C"/>
    <property type="match status" value="2"/>
</dbReference>
<reference evidence="16" key="1">
    <citation type="submission" date="2021-03" db="EMBL/GenBank/DDBJ databases">
        <authorList>
            <person name="Bekaert M."/>
        </authorList>
    </citation>
    <scope>NUCLEOTIDE SEQUENCE</scope>
</reference>
<evidence type="ECO:0000256" key="11">
    <source>
        <dbReference type="PROSITE-ProRule" id="PRU00552"/>
    </source>
</evidence>